<protein>
    <submittedName>
        <fullName evidence="2">Uncharacterized protein</fullName>
    </submittedName>
</protein>
<sequence length="51" mass="5808">MAIRNNIVPAPKTDTRPNRQKYHTSIPDQILDMSRKGMFPEEWCASSGSQC</sequence>
<name>A0A222E1L0_9RHOB</name>
<evidence type="ECO:0000313" key="2">
    <source>
        <dbReference type="EMBL" id="ASP20022.1"/>
    </source>
</evidence>
<keyword evidence="3" id="KW-1185">Reference proteome</keyword>
<gene>
    <name evidence="2" type="ORF">ANTHELSMS3_01318</name>
</gene>
<dbReference type="Proteomes" id="UP000203589">
    <property type="component" value="Chromosome"/>
</dbReference>
<proteinExistence type="predicted"/>
<evidence type="ECO:0000256" key="1">
    <source>
        <dbReference type="SAM" id="MobiDB-lite"/>
    </source>
</evidence>
<reference evidence="2 3" key="1">
    <citation type="submission" date="2017-07" db="EMBL/GenBank/DDBJ databases">
        <title>Genome Sequence of Antarctobacter heliothermus Strain SMS3 Isolated from a culture of the Diatom Skeletonema marinoi.</title>
        <authorList>
            <person name="Topel M."/>
            <person name="Pinder M.I.M."/>
            <person name="Johansson O.N."/>
            <person name="Kourtchenko O."/>
            <person name="Godhe A."/>
            <person name="Clarke A.K."/>
        </authorList>
    </citation>
    <scope>NUCLEOTIDE SEQUENCE [LARGE SCALE GENOMIC DNA]</scope>
    <source>
        <strain evidence="2 3">SMS3</strain>
    </source>
</reference>
<organism evidence="2 3">
    <name type="scientific">Antarctobacter heliothermus</name>
    <dbReference type="NCBI Taxonomy" id="74033"/>
    <lineage>
        <taxon>Bacteria</taxon>
        <taxon>Pseudomonadati</taxon>
        <taxon>Pseudomonadota</taxon>
        <taxon>Alphaproteobacteria</taxon>
        <taxon>Rhodobacterales</taxon>
        <taxon>Roseobacteraceae</taxon>
        <taxon>Antarctobacter</taxon>
    </lineage>
</organism>
<accession>A0A222E1L0</accession>
<dbReference type="EMBL" id="CP022540">
    <property type="protein sequence ID" value="ASP20022.1"/>
    <property type="molecule type" value="Genomic_DNA"/>
</dbReference>
<dbReference type="KEGG" id="aht:ANTHELSMS3_01318"/>
<dbReference type="AlphaFoldDB" id="A0A222E1L0"/>
<feature type="region of interest" description="Disordered" evidence="1">
    <location>
        <begin position="1"/>
        <end position="27"/>
    </location>
</feature>
<evidence type="ECO:0000313" key="3">
    <source>
        <dbReference type="Proteomes" id="UP000203589"/>
    </source>
</evidence>